<evidence type="ECO:0000259" key="1">
    <source>
        <dbReference type="PROSITE" id="PS50076"/>
    </source>
</evidence>
<dbReference type="InterPro" id="IPR029024">
    <property type="entry name" value="TerB-like"/>
</dbReference>
<dbReference type="PATRIC" id="fig|121290.4.peg.3205"/>
<dbReference type="STRING" id="121290.APY04_1244"/>
<dbReference type="Gene3D" id="1.10.287.110">
    <property type="entry name" value="DnaJ domain"/>
    <property type="match status" value="1"/>
</dbReference>
<dbReference type="Pfam" id="PF05099">
    <property type="entry name" value="TerB"/>
    <property type="match status" value="1"/>
</dbReference>
<dbReference type="OrthoDB" id="9782583at2"/>
<comment type="caution">
    <text evidence="2">The sequence shown here is derived from an EMBL/GenBank/DDBJ whole genome shotgun (WGS) entry which is preliminary data.</text>
</comment>
<gene>
    <name evidence="2" type="ORF">APY04_1244</name>
</gene>
<evidence type="ECO:0000313" key="3">
    <source>
        <dbReference type="Proteomes" id="UP000059074"/>
    </source>
</evidence>
<dbReference type="PROSITE" id="PS50076">
    <property type="entry name" value="DNAJ_2"/>
    <property type="match status" value="1"/>
</dbReference>
<accession>A0A120CWW7</accession>
<dbReference type="SUPFAM" id="SSF158682">
    <property type="entry name" value="TerB-like"/>
    <property type="match status" value="1"/>
</dbReference>
<feature type="domain" description="J" evidence="1">
    <location>
        <begin position="171"/>
        <end position="245"/>
    </location>
</feature>
<organism evidence="2 3">
    <name type="scientific">Hyphomicrobium sulfonivorans</name>
    <dbReference type="NCBI Taxonomy" id="121290"/>
    <lineage>
        <taxon>Bacteria</taxon>
        <taxon>Pseudomonadati</taxon>
        <taxon>Pseudomonadota</taxon>
        <taxon>Alphaproteobacteria</taxon>
        <taxon>Hyphomicrobiales</taxon>
        <taxon>Hyphomicrobiaceae</taxon>
        <taxon>Hyphomicrobium</taxon>
    </lineage>
</organism>
<dbReference type="AlphaFoldDB" id="A0A120CWW7"/>
<dbReference type="Gene3D" id="1.10.3680.10">
    <property type="entry name" value="TerB-like"/>
    <property type="match status" value="1"/>
</dbReference>
<dbReference type="Proteomes" id="UP000059074">
    <property type="component" value="Unassembled WGS sequence"/>
</dbReference>
<dbReference type="InterPro" id="IPR001623">
    <property type="entry name" value="DnaJ_domain"/>
</dbReference>
<keyword evidence="3" id="KW-1185">Reference proteome</keyword>
<protein>
    <submittedName>
        <fullName evidence="2">DnaJ-like protein DjlA</fullName>
    </submittedName>
</protein>
<proteinExistence type="predicted"/>
<dbReference type="CDD" id="cd07316">
    <property type="entry name" value="terB_like_DjlA"/>
    <property type="match status" value="1"/>
</dbReference>
<evidence type="ECO:0000313" key="2">
    <source>
        <dbReference type="EMBL" id="KWT70035.1"/>
    </source>
</evidence>
<dbReference type="InterPro" id="IPR036869">
    <property type="entry name" value="J_dom_sf"/>
</dbReference>
<dbReference type="Pfam" id="PF00226">
    <property type="entry name" value="DnaJ"/>
    <property type="match status" value="1"/>
</dbReference>
<dbReference type="RefSeq" id="WP_068460691.1">
    <property type="nucleotide sequence ID" value="NZ_JAEFBX010000001.1"/>
</dbReference>
<name>A0A120CWW7_HYPSL</name>
<dbReference type="PANTHER" id="PTHR24074">
    <property type="entry name" value="CO-CHAPERONE PROTEIN DJLA"/>
    <property type="match status" value="1"/>
</dbReference>
<dbReference type="SUPFAM" id="SSF46565">
    <property type="entry name" value="Chaperone J-domain"/>
    <property type="match status" value="1"/>
</dbReference>
<sequence>MPWKAISHAIGFDTGRTSVLDAIGAWWERLRRELAAHRTPGYRTVAFTIAVTTLAAKMAKADGVALPIEERAFERVFDIPKGEEENFRRLYDLAAQDIAGFEVYASKIASLLADEPEMLNALLECLFHVAAADGILHPDEDLFLRIVADKFGLSRAEFLSIRAGFINDPCSPYQILGVMPSLSDEDLKLRHRELVREHHPDKLAMTGVPPELRCAATRRLAAINAAYDQIKAERATERQRLGRLNEA</sequence>
<reference evidence="2 3" key="1">
    <citation type="submission" date="2015-10" db="EMBL/GenBank/DDBJ databases">
        <title>Transcriptomic analysis of a linuron degrading triple-species bacterial consortium.</title>
        <authorList>
            <person name="Albers P."/>
        </authorList>
    </citation>
    <scope>NUCLEOTIDE SEQUENCE [LARGE SCALE GENOMIC DNA]</scope>
    <source>
        <strain evidence="2 3">WDL6</strain>
    </source>
</reference>
<dbReference type="EMBL" id="LMTR01000040">
    <property type="protein sequence ID" value="KWT70035.1"/>
    <property type="molecule type" value="Genomic_DNA"/>
</dbReference>
<dbReference type="SMART" id="SM00271">
    <property type="entry name" value="DnaJ"/>
    <property type="match status" value="1"/>
</dbReference>
<dbReference type="InterPro" id="IPR007791">
    <property type="entry name" value="DjlA_N"/>
</dbReference>
<dbReference type="InterPro" id="IPR050817">
    <property type="entry name" value="DjlA_DnaK_co-chaperone"/>
</dbReference>
<dbReference type="CDD" id="cd06257">
    <property type="entry name" value="DnaJ"/>
    <property type="match status" value="1"/>
</dbReference>